<organism evidence="13 14">
    <name type="scientific">Candidula unifasciata</name>
    <dbReference type="NCBI Taxonomy" id="100452"/>
    <lineage>
        <taxon>Eukaryota</taxon>
        <taxon>Metazoa</taxon>
        <taxon>Spiralia</taxon>
        <taxon>Lophotrochozoa</taxon>
        <taxon>Mollusca</taxon>
        <taxon>Gastropoda</taxon>
        <taxon>Heterobranchia</taxon>
        <taxon>Euthyneura</taxon>
        <taxon>Panpulmonata</taxon>
        <taxon>Eupulmonata</taxon>
        <taxon>Stylommatophora</taxon>
        <taxon>Helicina</taxon>
        <taxon>Helicoidea</taxon>
        <taxon>Geomitridae</taxon>
        <taxon>Candidula</taxon>
    </lineage>
</organism>
<keyword evidence="8" id="KW-0675">Receptor</keyword>
<dbReference type="SUPFAM" id="SSF52058">
    <property type="entry name" value="L domain-like"/>
    <property type="match status" value="1"/>
</dbReference>
<keyword evidence="14" id="KW-1185">Reference proteome</keyword>
<keyword evidence="3 11" id="KW-0812">Transmembrane</keyword>
<dbReference type="SUPFAM" id="SSF52047">
    <property type="entry name" value="RNI-like"/>
    <property type="match status" value="1"/>
</dbReference>
<comment type="caution">
    <text evidence="13">The sequence shown here is derived from an EMBL/GenBank/DDBJ whole genome shotgun (WGS) entry which is preliminary data.</text>
</comment>
<keyword evidence="5" id="KW-0677">Repeat</keyword>
<dbReference type="InterPro" id="IPR032675">
    <property type="entry name" value="LRR_dom_sf"/>
</dbReference>
<keyword evidence="4" id="KW-0732">Signal</keyword>
<name>A0A8S3YKK8_9EUPU</name>
<evidence type="ECO:0000256" key="4">
    <source>
        <dbReference type="ARBA" id="ARBA00022729"/>
    </source>
</evidence>
<comment type="subcellular location">
    <subcellularLocation>
        <location evidence="1">Membrane</location>
        <topology evidence="1">Single-pass membrane protein</topology>
    </subcellularLocation>
</comment>
<evidence type="ECO:0000256" key="9">
    <source>
        <dbReference type="ARBA" id="ARBA00023180"/>
    </source>
</evidence>
<evidence type="ECO:0000256" key="8">
    <source>
        <dbReference type="ARBA" id="ARBA00023170"/>
    </source>
</evidence>
<dbReference type="PANTHER" id="PTHR24365">
    <property type="entry name" value="TOLL-LIKE RECEPTOR"/>
    <property type="match status" value="1"/>
</dbReference>
<keyword evidence="2" id="KW-0433">Leucine-rich repeat</keyword>
<protein>
    <recommendedName>
        <fullName evidence="12">TIR domain-containing protein</fullName>
    </recommendedName>
</protein>
<accession>A0A8S3YKK8</accession>
<evidence type="ECO:0000256" key="6">
    <source>
        <dbReference type="ARBA" id="ARBA00022989"/>
    </source>
</evidence>
<dbReference type="Proteomes" id="UP000678393">
    <property type="component" value="Unassembled WGS sequence"/>
</dbReference>
<evidence type="ECO:0000256" key="1">
    <source>
        <dbReference type="ARBA" id="ARBA00004167"/>
    </source>
</evidence>
<proteinExistence type="predicted"/>
<dbReference type="InterPro" id="IPR000157">
    <property type="entry name" value="TIR_dom"/>
</dbReference>
<dbReference type="PROSITE" id="PS50104">
    <property type="entry name" value="TIR"/>
    <property type="match status" value="1"/>
</dbReference>
<dbReference type="Gene3D" id="3.40.50.10140">
    <property type="entry name" value="Toll/interleukin-1 receptor homology (TIR) domain"/>
    <property type="match status" value="1"/>
</dbReference>
<feature type="domain" description="TIR" evidence="12">
    <location>
        <begin position="596"/>
        <end position="735"/>
    </location>
</feature>
<evidence type="ECO:0000256" key="5">
    <source>
        <dbReference type="ARBA" id="ARBA00022737"/>
    </source>
</evidence>
<dbReference type="InterPro" id="IPR003591">
    <property type="entry name" value="Leu-rich_rpt_typical-subtyp"/>
</dbReference>
<dbReference type="OrthoDB" id="6156831at2759"/>
<sequence length="735" mass="83816">MPGNVLGTLAHLENLTVNTVGYRLCFAEEFAELTHLQQLSIYGNAKHINEKSFENVQQIKSLYLNSMILTNFSEIAFEPFKKLDVLYLHGVRTGVDNLLLALKPFRGRNMTVIYLDSISMFEHDSYPGFIKNDGVLTFSKTQYLLEVCVREFTLSFSEIYVIQENAFRSDIWERCLVKLDLSANPLLGTKAAFIRLLNFKNIEMINMDNMMRRCFSTSGENDDDLGGTEFIDDAALTPTQLSCTVASDISYHSTPAYSTRANKEDNFVSNTKRSAPTKSKKQPVDTCKSTYSPTKFVWVTVSNSLQRLQLHASLSSTRVDINVKFIGAQSLTYLDVGRGKLYKFRGIITGLDALQTLILSENDLSSLSEAFFDSFCHLEELDLSDCSLGVDFISRYSDRLLRNLLNLKRLDISLNLLNSLATDTFTVNRELEMLNLAKNRFRTIPFSLQNTPNLKVLDIRKNSLSTIELGDRELLDILAKQPDGFKLLLSGNEISCDCDNFRFLHWLTTTHVQLDDITIACFDVNNNTTNFRLFVDVDRFFRKCLGGFFLTVAISLFLLIVIGFLVFFFVLKHKLFIRSAILKVFTGYKLKAQSDYRIGVFIGYSEHDYTFPCFNLRTFIEDELGLNTYLYHRDMNGPDMARSIVDAINASWRIILVVTSSFLFQDEWSAFTYTSAIYSQTWENPSRIVVLVDTSLQHLLPAEILSAVNDDNIIVVPDWELTSTLQQQLMSRLIQ</sequence>
<dbReference type="Gene3D" id="3.80.10.10">
    <property type="entry name" value="Ribonuclease Inhibitor"/>
    <property type="match status" value="2"/>
</dbReference>
<dbReference type="InterPro" id="IPR035897">
    <property type="entry name" value="Toll_tir_struct_dom_sf"/>
</dbReference>
<keyword evidence="9" id="KW-0325">Glycoprotein</keyword>
<gene>
    <name evidence="13" type="ORF">CUNI_LOCUS3145</name>
</gene>
<feature type="transmembrane region" description="Helical" evidence="11">
    <location>
        <begin position="548"/>
        <end position="571"/>
    </location>
</feature>
<evidence type="ECO:0000256" key="2">
    <source>
        <dbReference type="ARBA" id="ARBA00022614"/>
    </source>
</evidence>
<keyword evidence="7 11" id="KW-0472">Membrane</keyword>
<feature type="compositionally biased region" description="Polar residues" evidence="10">
    <location>
        <begin position="267"/>
        <end position="277"/>
    </location>
</feature>
<feature type="region of interest" description="Disordered" evidence="10">
    <location>
        <begin position="263"/>
        <end position="286"/>
    </location>
</feature>
<dbReference type="GO" id="GO:0005886">
    <property type="term" value="C:plasma membrane"/>
    <property type="evidence" value="ECO:0007669"/>
    <property type="project" value="TreeGrafter"/>
</dbReference>
<evidence type="ECO:0000256" key="7">
    <source>
        <dbReference type="ARBA" id="ARBA00023136"/>
    </source>
</evidence>
<dbReference type="AlphaFoldDB" id="A0A8S3YKK8"/>
<evidence type="ECO:0000259" key="12">
    <source>
        <dbReference type="PROSITE" id="PS50104"/>
    </source>
</evidence>
<dbReference type="SMART" id="SM00369">
    <property type="entry name" value="LRR_TYP"/>
    <property type="match status" value="4"/>
</dbReference>
<dbReference type="EMBL" id="CAJHNH020000425">
    <property type="protein sequence ID" value="CAG5117587.1"/>
    <property type="molecule type" value="Genomic_DNA"/>
</dbReference>
<dbReference type="GO" id="GO:0038023">
    <property type="term" value="F:signaling receptor activity"/>
    <property type="evidence" value="ECO:0007669"/>
    <property type="project" value="TreeGrafter"/>
</dbReference>
<keyword evidence="6 11" id="KW-1133">Transmembrane helix</keyword>
<evidence type="ECO:0000256" key="10">
    <source>
        <dbReference type="SAM" id="MobiDB-lite"/>
    </source>
</evidence>
<evidence type="ECO:0000313" key="13">
    <source>
        <dbReference type="EMBL" id="CAG5117587.1"/>
    </source>
</evidence>
<evidence type="ECO:0000313" key="14">
    <source>
        <dbReference type="Proteomes" id="UP000678393"/>
    </source>
</evidence>
<evidence type="ECO:0000256" key="11">
    <source>
        <dbReference type="SAM" id="Phobius"/>
    </source>
</evidence>
<evidence type="ECO:0000256" key="3">
    <source>
        <dbReference type="ARBA" id="ARBA00022692"/>
    </source>
</evidence>
<dbReference type="SUPFAM" id="SSF52200">
    <property type="entry name" value="Toll/Interleukin receptor TIR domain"/>
    <property type="match status" value="1"/>
</dbReference>
<dbReference type="PANTHER" id="PTHR24365:SF541">
    <property type="entry name" value="PROTEIN TOLL-RELATED"/>
    <property type="match status" value="1"/>
</dbReference>
<reference evidence="13" key="1">
    <citation type="submission" date="2021-04" db="EMBL/GenBank/DDBJ databases">
        <authorList>
            <consortium name="Molecular Ecology Group"/>
        </authorList>
    </citation>
    <scope>NUCLEOTIDE SEQUENCE</scope>
</reference>
<dbReference type="GO" id="GO:0007165">
    <property type="term" value="P:signal transduction"/>
    <property type="evidence" value="ECO:0007669"/>
    <property type="project" value="InterPro"/>
</dbReference>